<evidence type="ECO:0000313" key="5">
    <source>
        <dbReference type="EMBL" id="MBY0096259.1"/>
    </source>
</evidence>
<dbReference type="PANTHER" id="PTHR34408">
    <property type="entry name" value="FAMILY PROTEIN, PUTATIVE-RELATED"/>
    <property type="match status" value="1"/>
</dbReference>
<dbReference type="CDD" id="cd02696">
    <property type="entry name" value="MurNAc-LAA"/>
    <property type="match status" value="1"/>
</dbReference>
<name>A0ABS7K1X6_9BACI</name>
<dbReference type="InterPro" id="IPR017293">
    <property type="entry name" value="N-acetylmuramoyl-L-ala_amidase"/>
</dbReference>
<dbReference type="PANTHER" id="PTHR34408:SF1">
    <property type="entry name" value="GLYCOSYL HYDROLASE FAMILY 19 DOMAIN-CONTAINING PROTEIN HI_1415"/>
    <property type="match status" value="1"/>
</dbReference>
<dbReference type="InterPro" id="IPR052354">
    <property type="entry name" value="Cell_Wall_Dynamics_Protein"/>
</dbReference>
<keyword evidence="2" id="KW-0961">Cell wall biogenesis/degradation</keyword>
<dbReference type="EMBL" id="JACWFH010000008">
    <property type="protein sequence ID" value="MBY0096259.1"/>
    <property type="molecule type" value="Genomic_DNA"/>
</dbReference>
<feature type="signal peptide" evidence="3">
    <location>
        <begin position="1"/>
        <end position="29"/>
    </location>
</feature>
<dbReference type="Pfam" id="PF08239">
    <property type="entry name" value="SH3_3"/>
    <property type="match status" value="5"/>
</dbReference>
<proteinExistence type="predicted"/>
<protein>
    <submittedName>
        <fullName evidence="5">SH3 domain-containing protein</fullName>
    </submittedName>
</protein>
<dbReference type="SUPFAM" id="SSF53187">
    <property type="entry name" value="Zn-dependent exopeptidases"/>
    <property type="match status" value="1"/>
</dbReference>
<dbReference type="PIRSF" id="PIRSF037846">
    <property type="entry name" value="Autolysin_YrvJ_prd"/>
    <property type="match status" value="1"/>
</dbReference>
<dbReference type="PROSITE" id="PS51781">
    <property type="entry name" value="SH3B"/>
    <property type="match status" value="5"/>
</dbReference>
<feature type="domain" description="SH3b" evidence="4">
    <location>
        <begin position="29"/>
        <end position="93"/>
    </location>
</feature>
<keyword evidence="3" id="KW-0732">Signal</keyword>
<dbReference type="RefSeq" id="WP_221872006.1">
    <property type="nucleotide sequence ID" value="NZ_JACWFH010000008.1"/>
</dbReference>
<keyword evidence="1" id="KW-0378">Hydrolase</keyword>
<dbReference type="Gene3D" id="2.30.30.40">
    <property type="entry name" value="SH3 Domains"/>
    <property type="match status" value="5"/>
</dbReference>
<feature type="chain" id="PRO_5045090856" evidence="3">
    <location>
        <begin position="30"/>
        <end position="576"/>
    </location>
</feature>
<feature type="domain" description="SH3b" evidence="4">
    <location>
        <begin position="176"/>
        <end position="237"/>
    </location>
</feature>
<keyword evidence="6" id="KW-1185">Reference proteome</keyword>
<evidence type="ECO:0000256" key="2">
    <source>
        <dbReference type="ARBA" id="ARBA00023316"/>
    </source>
</evidence>
<reference evidence="5 6" key="1">
    <citation type="submission" date="2020-07" db="EMBL/GenBank/DDBJ databases">
        <title>Fungal Genomes of the International Space Station.</title>
        <authorList>
            <person name="Seuylemezian A."/>
            <person name="Singh N.K."/>
            <person name="Wood J."/>
            <person name="Venkateswaran K."/>
        </authorList>
    </citation>
    <scope>NUCLEOTIDE SEQUENCE [LARGE SCALE GENOMIC DNA]</scope>
    <source>
        <strain evidence="5 6">PL-B2</strain>
    </source>
</reference>
<dbReference type="Proteomes" id="UP000769780">
    <property type="component" value="Unassembled WGS sequence"/>
</dbReference>
<dbReference type="InterPro" id="IPR003646">
    <property type="entry name" value="SH3-like_bac-type"/>
</dbReference>
<feature type="domain" description="SH3b" evidence="4">
    <location>
        <begin position="321"/>
        <end position="385"/>
    </location>
</feature>
<organism evidence="5 6">
    <name type="scientific">Mesobacillus maritimus</name>
    <dbReference type="NCBI Taxonomy" id="1643336"/>
    <lineage>
        <taxon>Bacteria</taxon>
        <taxon>Bacillati</taxon>
        <taxon>Bacillota</taxon>
        <taxon>Bacilli</taxon>
        <taxon>Bacillales</taxon>
        <taxon>Bacillaceae</taxon>
        <taxon>Mesobacillus</taxon>
    </lineage>
</organism>
<sequence>MLNKKMAAVLLCLLLIVTGSIQKAGPAEANNGFVTITASNLNVRGGPGLSYSVVSKVNKGEKYPILTQEGDWIKIGLSAGREGWVAEWFTSKVTTSNDVNPSATTGIVTADSLRVRTGPGTSYSLAGSLTNGETVTIVESTGNSIKIKSTSVEGWVSKEYISTGASSSTTQARTQQTEAVVSSGVNVRTSPSLSGEKIGSLIKGSRVAVYSQSNGWAQIQFNGTNSWVSSEYLEFANQTAANISNSSLPQATVSASTLSIRDSASLDGSVIGQVLKGQRFAILEESNNWVKIEYETGKTGWAAGWFFEKSQNKAPVSKRPLNGQTITVLSNGTNIRSDAGAHASVIQRADNGDRFEVIDLTDDWYQIRLKGGKTGYVAGWLVSLTGSGQQIEKPDGGVHTKNKKIVIDPGHGGNDSGTIGARGTLEKDLTLTTAKLLYNKLKSSGADVYMTRTSDTYVSLASRVATSHNQNADAFISIHYDSIEDKSVRGMTTYYYNNPNLAKELHSSVINKTKLNNREVRYGNYHVLRENRQNSALLELGYLSNPTEEILVTSQQYQQSVADGLFEGVARYLKVF</sequence>
<evidence type="ECO:0000256" key="1">
    <source>
        <dbReference type="ARBA" id="ARBA00022801"/>
    </source>
</evidence>
<evidence type="ECO:0000313" key="6">
    <source>
        <dbReference type="Proteomes" id="UP000769780"/>
    </source>
</evidence>
<feature type="domain" description="SH3b" evidence="4">
    <location>
        <begin position="248"/>
        <end position="311"/>
    </location>
</feature>
<dbReference type="Pfam" id="PF01520">
    <property type="entry name" value="Amidase_3"/>
    <property type="match status" value="1"/>
</dbReference>
<dbReference type="InterPro" id="IPR002508">
    <property type="entry name" value="MurNAc-LAA_cat"/>
</dbReference>
<feature type="domain" description="SH3b" evidence="4">
    <location>
        <begin position="103"/>
        <end position="165"/>
    </location>
</feature>
<dbReference type="SMART" id="SM00287">
    <property type="entry name" value="SH3b"/>
    <property type="match status" value="5"/>
</dbReference>
<accession>A0ABS7K1X6</accession>
<dbReference type="Gene3D" id="3.40.630.40">
    <property type="entry name" value="Zn-dependent exopeptidases"/>
    <property type="match status" value="1"/>
</dbReference>
<dbReference type="SMART" id="SM00646">
    <property type="entry name" value="Ami_3"/>
    <property type="match status" value="1"/>
</dbReference>
<gene>
    <name evidence="5" type="ORF">H0185_05500</name>
</gene>
<evidence type="ECO:0000256" key="3">
    <source>
        <dbReference type="SAM" id="SignalP"/>
    </source>
</evidence>
<evidence type="ECO:0000259" key="4">
    <source>
        <dbReference type="PROSITE" id="PS51781"/>
    </source>
</evidence>
<comment type="caution">
    <text evidence="5">The sequence shown here is derived from an EMBL/GenBank/DDBJ whole genome shotgun (WGS) entry which is preliminary data.</text>
</comment>